<evidence type="ECO:0000313" key="2">
    <source>
        <dbReference type="EMBL" id="SEQ38490.1"/>
    </source>
</evidence>
<sequence>MLFLMIIVVSDVWAQGGEEDLFVIKNESQSVTFLSRFEPVIGQDPLHGTVEMVQDPIHNYTLTYTPDQDYLGNDEFLLVSFPFDVSVSFLRFKVTVKEADIRARHDFGVTASGTAVSIPVLENDFSNVGSIELVMAPVVNAGTAEIVNNEIIFTPTPGFVGLTDLNYVICVGGGQACDLGTVSINVLPEAGSMSDDTVRVFTIKDQPQFIFAPEGATALSSPVSGTMVDSNGVMAYLPNEDFIGEEYLAYSLPESEGTTVFHVTVLDLERNRFATEDRAYTAVDASVRVNVLNNDLYSVFADCVTFGVPQFGSIRETGINGQVEYTPPANWSGVDRFSYSSKAPGCNGEAEVETVYVFVSNFAPASGETMLTTPAGTPVDLTYETPGGEASWSVLTPPSAGAVIQDPITGTLSYLPLASAAGQTDQLTLTYCLNEDAEGNCGFTSDVTVSIQVTSADVNACVEEDCVWPGDTNNDGVVDVSDLLPIGLAMGRTGTPRLSGAPSNWSAQYSESWEDDLNGLDLKHIDANGDQVISSLDTQVVMANLGLAHRLRPEPQVFSTFELSLRGSLEAEPGDRVVLDILAGNNVVITEDVYGFHFPFVYDPANVDPSGVEVVYDESSWASYDSPILSISNNNPGRGVLNTAMTRTNGEGISGFGKIGTLSVVITEDVYGFHEEVDDNGNIIETTEVVLGGEAGAAMTASGHLNAVRVNPHTLRINRRPATEVGDFNPVEAATYLEGKLQAYPNPTSDRLVVHLNGQQRFTALQLIDLTGRTLINEQGLNTNHRELTLGQLPNGIYTLTLTTEDGVVNRKVEVLR</sequence>
<reference evidence="3" key="1">
    <citation type="submission" date="2016-10" db="EMBL/GenBank/DDBJ databases">
        <authorList>
            <person name="Varghese N."/>
            <person name="Submissions S."/>
        </authorList>
    </citation>
    <scope>NUCLEOTIDE SEQUENCE [LARGE SCALE GENOMIC DNA]</scope>
    <source>
        <strain evidence="3">DSM 24740</strain>
    </source>
</reference>
<dbReference type="Gene3D" id="1.10.1330.10">
    <property type="entry name" value="Dockerin domain"/>
    <property type="match status" value="1"/>
</dbReference>
<dbReference type="Proteomes" id="UP000199021">
    <property type="component" value="Unassembled WGS sequence"/>
</dbReference>
<dbReference type="Gene3D" id="2.60.40.680">
    <property type="match status" value="1"/>
</dbReference>
<dbReference type="InterPro" id="IPR026444">
    <property type="entry name" value="Secre_tail"/>
</dbReference>
<evidence type="ECO:0000313" key="3">
    <source>
        <dbReference type="Proteomes" id="UP000199021"/>
    </source>
</evidence>
<dbReference type="AlphaFoldDB" id="A0A1H9FKI1"/>
<proteinExistence type="predicted"/>
<protein>
    <submittedName>
        <fullName evidence="2">Por secretion system C-terminal sorting domain-containing protein</fullName>
    </submittedName>
</protein>
<feature type="domain" description="Secretion system C-terminal sorting" evidence="1">
    <location>
        <begin position="744"/>
        <end position="813"/>
    </location>
</feature>
<dbReference type="InterPro" id="IPR036439">
    <property type="entry name" value="Dockerin_dom_sf"/>
</dbReference>
<dbReference type="STRING" id="478744.SAMN05444359_10914"/>
<dbReference type="InParanoid" id="A0A1H9FKI1"/>
<dbReference type="NCBIfam" id="TIGR04183">
    <property type="entry name" value="Por_Secre_tail"/>
    <property type="match status" value="1"/>
</dbReference>
<organism evidence="2 3">
    <name type="scientific">Neolewinella agarilytica</name>
    <dbReference type="NCBI Taxonomy" id="478744"/>
    <lineage>
        <taxon>Bacteria</taxon>
        <taxon>Pseudomonadati</taxon>
        <taxon>Bacteroidota</taxon>
        <taxon>Saprospiria</taxon>
        <taxon>Saprospirales</taxon>
        <taxon>Lewinellaceae</taxon>
        <taxon>Neolewinella</taxon>
    </lineage>
</organism>
<dbReference type="Pfam" id="PF18962">
    <property type="entry name" value="Por_Secre_tail"/>
    <property type="match status" value="1"/>
</dbReference>
<dbReference type="GO" id="GO:0000272">
    <property type="term" value="P:polysaccharide catabolic process"/>
    <property type="evidence" value="ECO:0007669"/>
    <property type="project" value="InterPro"/>
</dbReference>
<dbReference type="PROSITE" id="PS00018">
    <property type="entry name" value="EF_HAND_1"/>
    <property type="match status" value="1"/>
</dbReference>
<dbReference type="InterPro" id="IPR018247">
    <property type="entry name" value="EF_Hand_1_Ca_BS"/>
</dbReference>
<dbReference type="EMBL" id="FOFB01000009">
    <property type="protein sequence ID" value="SEQ38490.1"/>
    <property type="molecule type" value="Genomic_DNA"/>
</dbReference>
<accession>A0A1H9FKI1</accession>
<evidence type="ECO:0000259" key="1">
    <source>
        <dbReference type="Pfam" id="PF18962"/>
    </source>
</evidence>
<keyword evidence="3" id="KW-1185">Reference proteome</keyword>
<name>A0A1H9FKI1_9BACT</name>
<gene>
    <name evidence="2" type="ORF">SAMN05444359_10914</name>
</gene>